<name>A0A9Q5D8P7_9BACT</name>
<feature type="chain" id="PRO_5040272151" evidence="1">
    <location>
        <begin position="25"/>
        <end position="275"/>
    </location>
</feature>
<evidence type="ECO:0000313" key="3">
    <source>
        <dbReference type="Proteomes" id="UP000281028"/>
    </source>
</evidence>
<dbReference type="Proteomes" id="UP000281028">
    <property type="component" value="Unassembled WGS sequence"/>
</dbReference>
<dbReference type="OrthoDB" id="669636at2"/>
<reference evidence="2" key="1">
    <citation type="submission" date="2020-05" db="EMBL/GenBank/DDBJ databases">
        <title>Chitinophaga laudate sp. nov., isolated from a tropical peat swamp.</title>
        <authorList>
            <person name="Goh C.B.S."/>
            <person name="Lee M.S."/>
            <person name="Parimannan S."/>
            <person name="Pasbakhsh P."/>
            <person name="Yule C.M."/>
            <person name="Rajandas H."/>
            <person name="Loke S."/>
            <person name="Croft L."/>
            <person name="Tan J.B.L."/>
        </authorList>
    </citation>
    <scope>NUCLEOTIDE SEQUENCE</scope>
    <source>
        <strain evidence="2">Mgbs1</strain>
    </source>
</reference>
<feature type="signal peptide" evidence="1">
    <location>
        <begin position="1"/>
        <end position="24"/>
    </location>
</feature>
<protein>
    <submittedName>
        <fullName evidence="2">Uncharacterized protein</fullName>
    </submittedName>
</protein>
<evidence type="ECO:0000256" key="1">
    <source>
        <dbReference type="SAM" id="SignalP"/>
    </source>
</evidence>
<dbReference type="PROSITE" id="PS51257">
    <property type="entry name" value="PROKAR_LIPOPROTEIN"/>
    <property type="match status" value="1"/>
</dbReference>
<evidence type="ECO:0000313" key="2">
    <source>
        <dbReference type="EMBL" id="NSL88878.1"/>
    </source>
</evidence>
<dbReference type="EMBL" id="RIAR02000001">
    <property type="protein sequence ID" value="NSL88878.1"/>
    <property type="molecule type" value="Genomic_DNA"/>
</dbReference>
<keyword evidence="1" id="KW-0732">Signal</keyword>
<dbReference type="Gene3D" id="3.40.50.10610">
    <property type="entry name" value="ABC-type transport auxiliary lipoprotein component"/>
    <property type="match status" value="1"/>
</dbReference>
<sequence length="275" mass="31531">MKKLIPSALAVLVSCLYFVMPAAAQQKTAPAREDIVVMQNGEEKHGKITEVDTDIVKFMHSGETLLYTLKKSDISKITFASGRIEMISHPPKESTADQPPYPVMTPNLVAILPFKYRQVNGYPEPVAETKEKLQDDTYAYLSKRAATYRFQDPQTTNALLFRRGIDENTIRGYTYAELCSILGVEYIIHGSLSRSSRETVDTYEGKEIRKEDNKLNQTKVANTTVDKQYNNEVSIMIYNSRNDRIYSNQRTALMMEENSYWYALAFMLKRCPLYR</sequence>
<proteinExistence type="predicted"/>
<accession>A0A9Q5D8P7</accession>
<comment type="caution">
    <text evidence="2">The sequence shown here is derived from an EMBL/GenBank/DDBJ whole genome shotgun (WGS) entry which is preliminary data.</text>
</comment>
<dbReference type="AlphaFoldDB" id="A0A9Q5D8P7"/>
<gene>
    <name evidence="2" type="ORF">ECE50_018700</name>
</gene>
<keyword evidence="3" id="KW-1185">Reference proteome</keyword>
<organism evidence="2 3">
    <name type="scientific">Chitinophaga solisilvae</name>
    <dbReference type="NCBI Taxonomy" id="1233460"/>
    <lineage>
        <taxon>Bacteria</taxon>
        <taxon>Pseudomonadati</taxon>
        <taxon>Bacteroidota</taxon>
        <taxon>Chitinophagia</taxon>
        <taxon>Chitinophagales</taxon>
        <taxon>Chitinophagaceae</taxon>
        <taxon>Chitinophaga</taxon>
    </lineage>
</organism>